<dbReference type="GO" id="GO:0046872">
    <property type="term" value="F:metal ion binding"/>
    <property type="evidence" value="ECO:0007669"/>
    <property type="project" value="InterPro"/>
</dbReference>
<evidence type="ECO:0000259" key="5">
    <source>
        <dbReference type="PROSITE" id="PS50975"/>
    </source>
</evidence>
<accession>A0A7L9UBB3</accession>
<dbReference type="Pfam" id="PF02655">
    <property type="entry name" value="ATP-grasp_3"/>
    <property type="match status" value="1"/>
</dbReference>
<keyword evidence="7" id="KW-1185">Reference proteome</keyword>
<reference evidence="6 7" key="1">
    <citation type="submission" date="2020-10" db="EMBL/GenBank/DDBJ databases">
        <title>Genome sequencing of Massilia sp. LPB0304.</title>
        <authorList>
            <person name="Kim J."/>
        </authorList>
    </citation>
    <scope>NUCLEOTIDE SEQUENCE [LARGE SCALE GENOMIC DNA]</scope>
    <source>
        <strain evidence="6 7">LPB0304</strain>
        <plasmid evidence="6 7">unnamed1</plasmid>
    </source>
</reference>
<dbReference type="AlphaFoldDB" id="A0A7L9UBB3"/>
<dbReference type="GO" id="GO:0016874">
    <property type="term" value="F:ligase activity"/>
    <property type="evidence" value="ECO:0007669"/>
    <property type="project" value="UniProtKB-KW"/>
</dbReference>
<geneLocation type="plasmid" evidence="6 7">
    <name>unnamed1</name>
</geneLocation>
<evidence type="ECO:0000256" key="4">
    <source>
        <dbReference type="PROSITE-ProRule" id="PRU00409"/>
    </source>
</evidence>
<dbReference type="PANTHER" id="PTHR43585">
    <property type="entry name" value="FUMIPYRROLE BIOSYNTHESIS PROTEIN C"/>
    <property type="match status" value="1"/>
</dbReference>
<name>A0A7L9UBB3_9BURK</name>
<organism evidence="6 7">
    <name type="scientific">Massilia litorea</name>
    <dbReference type="NCBI Taxonomy" id="2769491"/>
    <lineage>
        <taxon>Bacteria</taxon>
        <taxon>Pseudomonadati</taxon>
        <taxon>Pseudomonadota</taxon>
        <taxon>Betaproteobacteria</taxon>
        <taxon>Burkholderiales</taxon>
        <taxon>Oxalobacteraceae</taxon>
        <taxon>Telluria group</taxon>
        <taxon>Massilia</taxon>
    </lineage>
</organism>
<dbReference type="SUPFAM" id="SSF56059">
    <property type="entry name" value="Glutathione synthetase ATP-binding domain-like"/>
    <property type="match status" value="1"/>
</dbReference>
<evidence type="ECO:0000256" key="3">
    <source>
        <dbReference type="ARBA" id="ARBA00022840"/>
    </source>
</evidence>
<dbReference type="Gene3D" id="3.30.470.20">
    <property type="entry name" value="ATP-grasp fold, B domain"/>
    <property type="match status" value="1"/>
</dbReference>
<evidence type="ECO:0000256" key="2">
    <source>
        <dbReference type="ARBA" id="ARBA00022741"/>
    </source>
</evidence>
<dbReference type="InterPro" id="IPR003806">
    <property type="entry name" value="ATP-grasp_PylC-type"/>
</dbReference>
<feature type="domain" description="ATP-grasp" evidence="5">
    <location>
        <begin position="117"/>
        <end position="305"/>
    </location>
</feature>
<evidence type="ECO:0000256" key="1">
    <source>
        <dbReference type="ARBA" id="ARBA00022598"/>
    </source>
</evidence>
<keyword evidence="2 4" id="KW-0547">Nucleotide-binding</keyword>
<dbReference type="PROSITE" id="PS50975">
    <property type="entry name" value="ATP_GRASP"/>
    <property type="match status" value="1"/>
</dbReference>
<dbReference type="KEGG" id="mlir:LPB04_23480"/>
<dbReference type="Proteomes" id="UP000593875">
    <property type="component" value="Plasmid unnamed1"/>
</dbReference>
<dbReference type="Gene3D" id="3.40.50.20">
    <property type="match status" value="1"/>
</dbReference>
<evidence type="ECO:0000313" key="7">
    <source>
        <dbReference type="Proteomes" id="UP000593875"/>
    </source>
</evidence>
<keyword evidence="6" id="KW-0614">Plasmid</keyword>
<gene>
    <name evidence="6" type="ORF">LPB04_23480</name>
</gene>
<dbReference type="PANTHER" id="PTHR43585:SF2">
    <property type="entry name" value="ATP-GRASP ENZYME FSQD"/>
    <property type="match status" value="1"/>
</dbReference>
<dbReference type="EMBL" id="CP062942">
    <property type="protein sequence ID" value="QOL52278.1"/>
    <property type="molecule type" value="Genomic_DNA"/>
</dbReference>
<proteinExistence type="predicted"/>
<dbReference type="InterPro" id="IPR011761">
    <property type="entry name" value="ATP-grasp"/>
</dbReference>
<dbReference type="GO" id="GO:0005524">
    <property type="term" value="F:ATP binding"/>
    <property type="evidence" value="ECO:0007669"/>
    <property type="project" value="UniProtKB-UniRule"/>
</dbReference>
<sequence length="392" mass="43754">MRILYLSPGFPPNSHLFCVAARARGANVLAVGDIPEQDLPPEARQAFEAYVFEPRMGEYERLLGVVQSLVALYGPIDFVESNGEHWLEVEGRLRDDLCIEGLSAQDVRRLRSKLAMAQVFETAGVPHPPGIRCVSPEVVRDFAATHGLPLVFKPDSGSGATSTFRVSTPAELDAALLLPLDNHIVQPFVEGVIVTFDGLVNREGGVVFCTSHVYDSGIMEVRTGTLDGYYYSMRSIPPALEDVGRRALAGFGLRRRFFHLEFFWRPDGSYLALEMNVRPPGGYTTDMMNHACDFDVYALWAAVMMGDLLEDYRYERKFHTAHAGRRHERVYALSPETLREQLGDTLVLVQSVPDAFASTMGNTMYMLRHWQLAQLLDAIKLVQLPAARMQTG</sequence>
<keyword evidence="1" id="KW-0436">Ligase</keyword>
<dbReference type="InterPro" id="IPR052032">
    <property type="entry name" value="ATP-dep_AA_Ligase"/>
</dbReference>
<dbReference type="Gene3D" id="3.30.1490.20">
    <property type="entry name" value="ATP-grasp fold, A domain"/>
    <property type="match status" value="1"/>
</dbReference>
<keyword evidence="3 4" id="KW-0067">ATP-binding</keyword>
<evidence type="ECO:0000313" key="6">
    <source>
        <dbReference type="EMBL" id="QOL52278.1"/>
    </source>
</evidence>
<protein>
    <submittedName>
        <fullName evidence="6">ATP-grasp domain-containing protein</fullName>
    </submittedName>
</protein>
<dbReference type="RefSeq" id="WP_193689240.1">
    <property type="nucleotide sequence ID" value="NZ_CP062942.1"/>
</dbReference>
<dbReference type="InterPro" id="IPR013815">
    <property type="entry name" value="ATP_grasp_subdomain_1"/>
</dbReference>